<dbReference type="SUPFAM" id="SSF54171">
    <property type="entry name" value="DNA-binding domain"/>
    <property type="match status" value="1"/>
</dbReference>
<evidence type="ECO:0000313" key="11">
    <source>
        <dbReference type="EMBL" id="GKV23545.1"/>
    </source>
</evidence>
<accession>A0AAV5KG36</accession>
<evidence type="ECO:0000256" key="1">
    <source>
        <dbReference type="ARBA" id="ARBA00004123"/>
    </source>
</evidence>
<dbReference type="InterPro" id="IPR016177">
    <property type="entry name" value="DNA-bd_dom_sf"/>
</dbReference>
<evidence type="ECO:0000256" key="9">
    <source>
        <dbReference type="SAM" id="MobiDB-lite"/>
    </source>
</evidence>
<dbReference type="Gene3D" id="3.30.730.10">
    <property type="entry name" value="AP2/ERF domain"/>
    <property type="match status" value="1"/>
</dbReference>
<dbReference type="PROSITE" id="PS51032">
    <property type="entry name" value="AP2_ERF"/>
    <property type="match status" value="1"/>
</dbReference>
<feature type="region of interest" description="Disordered" evidence="9">
    <location>
        <begin position="1"/>
        <end position="53"/>
    </location>
</feature>
<dbReference type="EMBL" id="BPVZ01000063">
    <property type="protein sequence ID" value="GKV23545.1"/>
    <property type="molecule type" value="Genomic_DNA"/>
</dbReference>
<dbReference type="SMART" id="SM00380">
    <property type="entry name" value="AP2"/>
    <property type="match status" value="1"/>
</dbReference>
<dbReference type="PANTHER" id="PTHR31194">
    <property type="entry name" value="SHN SHINE , DNA BINDING / TRANSCRIPTION FACTOR"/>
    <property type="match status" value="1"/>
</dbReference>
<evidence type="ECO:0000256" key="6">
    <source>
        <dbReference type="ARBA" id="ARBA00023163"/>
    </source>
</evidence>
<dbReference type="GO" id="GO:0005634">
    <property type="term" value="C:nucleus"/>
    <property type="evidence" value="ECO:0007669"/>
    <property type="project" value="UniProtKB-SubCell"/>
</dbReference>
<keyword evidence="2" id="KW-0936">Ethylene signaling pathway</keyword>
<gene>
    <name evidence="11" type="ORF">SLEP1_g33255</name>
</gene>
<sequence>MQRQRFILENMNFDKERSKTPEGELNTTRKIRIIYSDPDATDDSSSEEEEDEISVDQMNKLVRHVKEISLQSLPYDCAENPSNFNDIRIKSRSNLPKGVRKRKWGKYAAEIRNPFQKSREWLGTFDTAEAAAMAYKMKKMEFEGKMVAEKKKTTSFSSEDTSNGLFSHASPSSVLDNSASVSSDDTAENAAEQRSVKVYKWHKTVKEYKIVEELSDQQLVEEEKEEQAASDLWETSESSRPISGILDDQIIIMPEFEFPKLVQYGDDLGQYYGFVKQDIEFEQFYNYRNDVELCENSLGHVEEKGNGGIVDFEVTELDLDPKDVAWIDDSLNLEC</sequence>
<keyword evidence="4" id="KW-0238">DNA-binding</keyword>
<evidence type="ECO:0000256" key="3">
    <source>
        <dbReference type="ARBA" id="ARBA00023015"/>
    </source>
</evidence>
<feature type="compositionally biased region" description="Low complexity" evidence="9">
    <location>
        <begin position="169"/>
        <end position="184"/>
    </location>
</feature>
<organism evidence="11 12">
    <name type="scientific">Rubroshorea leprosula</name>
    <dbReference type="NCBI Taxonomy" id="152421"/>
    <lineage>
        <taxon>Eukaryota</taxon>
        <taxon>Viridiplantae</taxon>
        <taxon>Streptophyta</taxon>
        <taxon>Embryophyta</taxon>
        <taxon>Tracheophyta</taxon>
        <taxon>Spermatophyta</taxon>
        <taxon>Magnoliopsida</taxon>
        <taxon>eudicotyledons</taxon>
        <taxon>Gunneridae</taxon>
        <taxon>Pentapetalae</taxon>
        <taxon>rosids</taxon>
        <taxon>malvids</taxon>
        <taxon>Malvales</taxon>
        <taxon>Dipterocarpaceae</taxon>
        <taxon>Rubroshorea</taxon>
    </lineage>
</organism>
<evidence type="ECO:0000256" key="7">
    <source>
        <dbReference type="ARBA" id="ARBA00023242"/>
    </source>
</evidence>
<dbReference type="Pfam" id="PF00847">
    <property type="entry name" value="AP2"/>
    <property type="match status" value="1"/>
</dbReference>
<keyword evidence="5" id="KW-0010">Activator</keyword>
<dbReference type="GO" id="GO:0009873">
    <property type="term" value="P:ethylene-activated signaling pathway"/>
    <property type="evidence" value="ECO:0007669"/>
    <property type="project" value="UniProtKB-KW"/>
</dbReference>
<dbReference type="GO" id="GO:0003700">
    <property type="term" value="F:DNA-binding transcription factor activity"/>
    <property type="evidence" value="ECO:0007669"/>
    <property type="project" value="InterPro"/>
</dbReference>
<feature type="compositionally biased region" description="Basic and acidic residues" evidence="9">
    <location>
        <begin position="12"/>
        <end position="22"/>
    </location>
</feature>
<dbReference type="CDD" id="cd00018">
    <property type="entry name" value="AP2"/>
    <property type="match status" value="1"/>
</dbReference>
<keyword evidence="3" id="KW-0805">Transcription regulation</keyword>
<name>A0AAV5KG36_9ROSI</name>
<dbReference type="InterPro" id="IPR050913">
    <property type="entry name" value="AP2/ERF_ERF"/>
</dbReference>
<protein>
    <recommendedName>
        <fullName evidence="10">AP2/ERF domain-containing protein</fullName>
    </recommendedName>
</protein>
<dbReference type="InterPro" id="IPR036955">
    <property type="entry name" value="AP2/ERF_dom_sf"/>
</dbReference>
<dbReference type="Proteomes" id="UP001054252">
    <property type="component" value="Unassembled WGS sequence"/>
</dbReference>
<dbReference type="AlphaFoldDB" id="A0AAV5KG36"/>
<keyword evidence="6" id="KW-0804">Transcription</keyword>
<feature type="domain" description="AP2/ERF" evidence="10">
    <location>
        <begin position="95"/>
        <end position="157"/>
    </location>
</feature>
<keyword evidence="7" id="KW-0539">Nucleus</keyword>
<comment type="subcellular location">
    <subcellularLocation>
        <location evidence="1">Nucleus</location>
    </subcellularLocation>
</comment>
<proteinExistence type="inferred from homology"/>
<evidence type="ECO:0000256" key="5">
    <source>
        <dbReference type="ARBA" id="ARBA00023159"/>
    </source>
</evidence>
<dbReference type="PRINTS" id="PR00367">
    <property type="entry name" value="ETHRSPELEMNT"/>
</dbReference>
<reference evidence="11 12" key="1">
    <citation type="journal article" date="2021" name="Commun. Biol.">
        <title>The genome of Shorea leprosula (Dipterocarpaceae) highlights the ecological relevance of drought in aseasonal tropical rainforests.</title>
        <authorList>
            <person name="Ng K.K.S."/>
            <person name="Kobayashi M.J."/>
            <person name="Fawcett J.A."/>
            <person name="Hatakeyama M."/>
            <person name="Paape T."/>
            <person name="Ng C.H."/>
            <person name="Ang C.C."/>
            <person name="Tnah L.H."/>
            <person name="Lee C.T."/>
            <person name="Nishiyama T."/>
            <person name="Sese J."/>
            <person name="O'Brien M.J."/>
            <person name="Copetti D."/>
            <person name="Mohd Noor M.I."/>
            <person name="Ong R.C."/>
            <person name="Putra M."/>
            <person name="Sireger I.Z."/>
            <person name="Indrioko S."/>
            <person name="Kosugi Y."/>
            <person name="Izuno A."/>
            <person name="Isagi Y."/>
            <person name="Lee S.L."/>
            <person name="Shimizu K.K."/>
        </authorList>
    </citation>
    <scope>NUCLEOTIDE SEQUENCE [LARGE SCALE GENOMIC DNA]</scope>
    <source>
        <strain evidence="11">214</strain>
    </source>
</reference>
<feature type="compositionally biased region" description="Acidic residues" evidence="9">
    <location>
        <begin position="39"/>
        <end position="53"/>
    </location>
</feature>
<keyword evidence="12" id="KW-1185">Reference proteome</keyword>
<evidence type="ECO:0000259" key="10">
    <source>
        <dbReference type="PROSITE" id="PS51032"/>
    </source>
</evidence>
<feature type="region of interest" description="Disordered" evidence="9">
    <location>
        <begin position="154"/>
        <end position="187"/>
    </location>
</feature>
<evidence type="ECO:0000313" key="12">
    <source>
        <dbReference type="Proteomes" id="UP001054252"/>
    </source>
</evidence>
<evidence type="ECO:0000256" key="4">
    <source>
        <dbReference type="ARBA" id="ARBA00023125"/>
    </source>
</evidence>
<evidence type="ECO:0000256" key="8">
    <source>
        <dbReference type="ARBA" id="ARBA00024343"/>
    </source>
</evidence>
<dbReference type="GO" id="GO:0003677">
    <property type="term" value="F:DNA binding"/>
    <property type="evidence" value="ECO:0007669"/>
    <property type="project" value="UniProtKB-KW"/>
</dbReference>
<comment type="caution">
    <text evidence="11">The sequence shown here is derived from an EMBL/GenBank/DDBJ whole genome shotgun (WGS) entry which is preliminary data.</text>
</comment>
<evidence type="ECO:0000256" key="2">
    <source>
        <dbReference type="ARBA" id="ARBA00022745"/>
    </source>
</evidence>
<feature type="compositionally biased region" description="Polar residues" evidence="9">
    <location>
        <begin position="154"/>
        <end position="165"/>
    </location>
</feature>
<dbReference type="PANTHER" id="PTHR31194:SF62">
    <property type="entry name" value="ETHYLENE-RESPONSIVE TRANSCRIPTION FACTOR ERF118"/>
    <property type="match status" value="1"/>
</dbReference>
<dbReference type="InterPro" id="IPR001471">
    <property type="entry name" value="AP2/ERF_dom"/>
</dbReference>
<comment type="similarity">
    <text evidence="8">Belongs to the AP2/ERF transcription factor family. ERF subfamily.</text>
</comment>